<reference evidence="15 16" key="1">
    <citation type="submission" date="2016-11" db="EMBL/GenBank/DDBJ databases">
        <title>Trade-off between light-utilization and light-protection in marine flavobacteria.</title>
        <authorList>
            <person name="Kumagai Y."/>
        </authorList>
    </citation>
    <scope>NUCLEOTIDE SEQUENCE [LARGE SCALE GENOMIC DNA]</scope>
    <source>
        <strain evidence="15 16">NBRC 107741</strain>
    </source>
</reference>
<evidence type="ECO:0000256" key="9">
    <source>
        <dbReference type="ARBA" id="ARBA00023237"/>
    </source>
</evidence>
<evidence type="ECO:0000256" key="4">
    <source>
        <dbReference type="ARBA" id="ARBA00022692"/>
    </source>
</evidence>
<feature type="signal peptide" evidence="12">
    <location>
        <begin position="1"/>
        <end position="19"/>
    </location>
</feature>
<dbReference type="Gene3D" id="2.170.130.10">
    <property type="entry name" value="TonB-dependent receptor, plug domain"/>
    <property type="match status" value="1"/>
</dbReference>
<name>A0A2S7KRQ7_9FLAO</name>
<dbReference type="InterPro" id="IPR037066">
    <property type="entry name" value="Plug_dom_sf"/>
</dbReference>
<dbReference type="EMBL" id="MQUB01000001">
    <property type="protein sequence ID" value="PQB05300.1"/>
    <property type="molecule type" value="Genomic_DNA"/>
</dbReference>
<feature type="domain" description="TonB-dependent receptor plug" evidence="14">
    <location>
        <begin position="113"/>
        <end position="220"/>
    </location>
</feature>
<keyword evidence="4 10" id="KW-0812">Transmembrane</keyword>
<dbReference type="SUPFAM" id="SSF56935">
    <property type="entry name" value="Porins"/>
    <property type="match status" value="1"/>
</dbReference>
<dbReference type="PANTHER" id="PTHR30069:SF29">
    <property type="entry name" value="HEMOGLOBIN AND HEMOGLOBIN-HAPTOGLOBIN-BINDING PROTEIN 1-RELATED"/>
    <property type="match status" value="1"/>
</dbReference>
<keyword evidence="5 12" id="KW-0732">Signal</keyword>
<dbReference type="InterPro" id="IPR039426">
    <property type="entry name" value="TonB-dep_rcpt-like"/>
</dbReference>
<dbReference type="Pfam" id="PF07715">
    <property type="entry name" value="Plug"/>
    <property type="match status" value="1"/>
</dbReference>
<dbReference type="AlphaFoldDB" id="A0A2S7KRQ7"/>
<keyword evidence="16" id="KW-1185">Reference proteome</keyword>
<dbReference type="InterPro" id="IPR036942">
    <property type="entry name" value="Beta-barrel_TonB_sf"/>
</dbReference>
<evidence type="ECO:0000256" key="8">
    <source>
        <dbReference type="ARBA" id="ARBA00023170"/>
    </source>
</evidence>
<keyword evidence="7 10" id="KW-0472">Membrane</keyword>
<accession>A0A2S7KRQ7</accession>
<keyword evidence="8 15" id="KW-0675">Receptor</keyword>
<dbReference type="Pfam" id="PF00593">
    <property type="entry name" value="TonB_dep_Rec_b-barrel"/>
    <property type="match status" value="1"/>
</dbReference>
<evidence type="ECO:0000256" key="1">
    <source>
        <dbReference type="ARBA" id="ARBA00004571"/>
    </source>
</evidence>
<evidence type="ECO:0000256" key="6">
    <source>
        <dbReference type="ARBA" id="ARBA00023077"/>
    </source>
</evidence>
<dbReference type="PROSITE" id="PS52016">
    <property type="entry name" value="TONB_DEPENDENT_REC_3"/>
    <property type="match status" value="1"/>
</dbReference>
<protein>
    <submittedName>
        <fullName evidence="15">TonB-dependent receptor</fullName>
    </submittedName>
</protein>
<evidence type="ECO:0000259" key="14">
    <source>
        <dbReference type="Pfam" id="PF07715"/>
    </source>
</evidence>
<dbReference type="GO" id="GO:0044718">
    <property type="term" value="P:siderophore transmembrane transport"/>
    <property type="evidence" value="ECO:0007669"/>
    <property type="project" value="TreeGrafter"/>
</dbReference>
<dbReference type="PANTHER" id="PTHR30069">
    <property type="entry name" value="TONB-DEPENDENT OUTER MEMBRANE RECEPTOR"/>
    <property type="match status" value="1"/>
</dbReference>
<evidence type="ECO:0000256" key="2">
    <source>
        <dbReference type="ARBA" id="ARBA00022448"/>
    </source>
</evidence>
<evidence type="ECO:0000256" key="12">
    <source>
        <dbReference type="SAM" id="SignalP"/>
    </source>
</evidence>
<sequence length="804" mass="90169">MLRTLLFLFLIGFSHLLTAQQIQVFSQSDDQVVSGVALYSLDRLKIATTNLKGQTDLQEFDTEEPILFTHIAHQDTTLTKKEILANGSVVYLKEDESALDEIVLSVSKFGQQKRDIPQQIISLTSEEILFRNPQTAADLLQNSGQVFVQKSQLGGGSPMIRGFSTSRLLTVVDGVRFNTAIFRGGNIQNVISIDPLSIDRTEVILGPGSVVYGSDAIGGVISFYTKKPAFSFEEGMSFSGEALARYSTANQEKTGHLELNFGMKEWAFLTSISYSDFDDLKMGSHGPDDYLRPEYVQTVNGEDVIVKNDDPEKQVSTGYDQFGLMQKIRYMPSKSWDFDLALTYSATSDYDRYDRLIQEAEGNLRYAEWYYGPQRWFSGRFSANHHLDDALLFDDSQLTLAYQQFEESRNNRRFNEVELYQNDEQVDAFSVNLDLTKKIDRTNIFYGLEYVYNLVGSSGWVTDISTGQTTADATRYPDGSSWQSIAAYASMQSDLGPEVSFQGGLRYNHILIDASFEENNAFFDFPFSNVDINTGALTGSAGITWVPNEKIQWKLNFGTAFRAPNIDDVGKVFDSEPGSVVVPNPDLQPEYAYNGEIGVLFNFGNIVRLDLGTYYTILDDALVRRDFTINGQSEIIYQGELSNVQAIQNAGRAEVYGFEAGVEVNFSPQWQLTSQYNITDGFTEEADGSEVPVRHAAPPFGNTHLKYKRSKWSLDAFAEYNGQFNFEDLAPSQQNNPFLYAKDENGNPFSPSWYTLNFGAQYAITKDLQLTALLENITDQRYRPYASGIAAPGTNLILSANYVF</sequence>
<dbReference type="GO" id="GO:0015344">
    <property type="term" value="F:siderophore uptake transmembrane transporter activity"/>
    <property type="evidence" value="ECO:0007669"/>
    <property type="project" value="TreeGrafter"/>
</dbReference>
<comment type="subcellular location">
    <subcellularLocation>
        <location evidence="1 10">Cell outer membrane</location>
        <topology evidence="1 10">Multi-pass membrane protein</topology>
    </subcellularLocation>
</comment>
<dbReference type="CDD" id="cd01347">
    <property type="entry name" value="ligand_gated_channel"/>
    <property type="match status" value="1"/>
</dbReference>
<feature type="chain" id="PRO_5015561109" evidence="12">
    <location>
        <begin position="20"/>
        <end position="804"/>
    </location>
</feature>
<evidence type="ECO:0000313" key="15">
    <source>
        <dbReference type="EMBL" id="PQB05300.1"/>
    </source>
</evidence>
<evidence type="ECO:0000256" key="7">
    <source>
        <dbReference type="ARBA" id="ARBA00023136"/>
    </source>
</evidence>
<evidence type="ECO:0000256" key="11">
    <source>
        <dbReference type="RuleBase" id="RU003357"/>
    </source>
</evidence>
<comment type="similarity">
    <text evidence="10 11">Belongs to the TonB-dependent receptor family.</text>
</comment>
<gene>
    <name evidence="15" type="ORF">BST85_10700</name>
</gene>
<evidence type="ECO:0000259" key="13">
    <source>
        <dbReference type="Pfam" id="PF00593"/>
    </source>
</evidence>
<dbReference type="InterPro" id="IPR012910">
    <property type="entry name" value="Plug_dom"/>
</dbReference>
<evidence type="ECO:0000256" key="3">
    <source>
        <dbReference type="ARBA" id="ARBA00022452"/>
    </source>
</evidence>
<proteinExistence type="inferred from homology"/>
<dbReference type="InterPro" id="IPR000531">
    <property type="entry name" value="Beta-barrel_TonB"/>
</dbReference>
<dbReference type="Gene3D" id="2.40.170.20">
    <property type="entry name" value="TonB-dependent receptor, beta-barrel domain"/>
    <property type="match status" value="1"/>
</dbReference>
<feature type="domain" description="TonB-dependent receptor-like beta-barrel" evidence="13">
    <location>
        <begin position="347"/>
        <end position="776"/>
    </location>
</feature>
<evidence type="ECO:0000256" key="5">
    <source>
        <dbReference type="ARBA" id="ARBA00022729"/>
    </source>
</evidence>
<comment type="caution">
    <text evidence="15">The sequence shown here is derived from an EMBL/GenBank/DDBJ whole genome shotgun (WGS) entry which is preliminary data.</text>
</comment>
<dbReference type="GO" id="GO:0009279">
    <property type="term" value="C:cell outer membrane"/>
    <property type="evidence" value="ECO:0007669"/>
    <property type="project" value="UniProtKB-SubCell"/>
</dbReference>
<evidence type="ECO:0000256" key="10">
    <source>
        <dbReference type="PROSITE-ProRule" id="PRU01360"/>
    </source>
</evidence>
<dbReference type="RefSeq" id="WP_104813239.1">
    <property type="nucleotide sequence ID" value="NZ_MQUB01000001.1"/>
</dbReference>
<organism evidence="15 16">
    <name type="scientific">Aureitalea marina</name>
    <dbReference type="NCBI Taxonomy" id="930804"/>
    <lineage>
        <taxon>Bacteria</taxon>
        <taxon>Pseudomonadati</taxon>
        <taxon>Bacteroidota</taxon>
        <taxon>Flavobacteriia</taxon>
        <taxon>Flavobacteriales</taxon>
        <taxon>Flavobacteriaceae</taxon>
        <taxon>Aureitalea</taxon>
    </lineage>
</organism>
<dbReference type="OrthoDB" id="9764669at2"/>
<keyword evidence="3 10" id="KW-1134">Transmembrane beta strand</keyword>
<keyword evidence="9 10" id="KW-0998">Cell outer membrane</keyword>
<keyword evidence="2 10" id="KW-0813">Transport</keyword>
<keyword evidence="6 11" id="KW-0798">TonB box</keyword>
<dbReference type="Proteomes" id="UP000239800">
    <property type="component" value="Unassembled WGS sequence"/>
</dbReference>
<evidence type="ECO:0000313" key="16">
    <source>
        <dbReference type="Proteomes" id="UP000239800"/>
    </source>
</evidence>